<dbReference type="GO" id="GO:0030170">
    <property type="term" value="F:pyridoxal phosphate binding"/>
    <property type="evidence" value="ECO:0007669"/>
    <property type="project" value="InterPro"/>
</dbReference>
<dbReference type="Pfam" id="PF00155">
    <property type="entry name" value="Aminotran_1_2"/>
    <property type="match status" value="1"/>
</dbReference>
<organism evidence="3">
    <name type="scientific">Auxenochlorella protothecoides</name>
    <name type="common">Green microalga</name>
    <name type="synonym">Chlorella protothecoides</name>
    <dbReference type="NCBI Taxonomy" id="3075"/>
    <lineage>
        <taxon>Eukaryota</taxon>
        <taxon>Viridiplantae</taxon>
        <taxon>Chlorophyta</taxon>
        <taxon>core chlorophytes</taxon>
        <taxon>Trebouxiophyceae</taxon>
        <taxon>Chlorellales</taxon>
        <taxon>Chlorellaceae</taxon>
        <taxon>Auxenochlorella</taxon>
    </lineage>
</organism>
<dbReference type="GO" id="GO:0008483">
    <property type="term" value="F:transaminase activity"/>
    <property type="evidence" value="ECO:0007669"/>
    <property type="project" value="TreeGrafter"/>
</dbReference>
<dbReference type="InterPro" id="IPR004839">
    <property type="entry name" value="Aminotransferase_I/II_large"/>
</dbReference>
<dbReference type="CDD" id="cd00609">
    <property type="entry name" value="AAT_like"/>
    <property type="match status" value="1"/>
</dbReference>
<dbReference type="PRINTS" id="PR00753">
    <property type="entry name" value="ACCSYNTHASE"/>
</dbReference>
<dbReference type="InterPro" id="IPR015421">
    <property type="entry name" value="PyrdxlP-dep_Trfase_major"/>
</dbReference>
<evidence type="ECO:0000259" key="2">
    <source>
        <dbReference type="Pfam" id="PF00155"/>
    </source>
</evidence>
<name>A0A1D1ZQ19_AUXPR</name>
<reference evidence="3" key="1">
    <citation type="submission" date="2015-08" db="EMBL/GenBank/DDBJ databases">
        <authorList>
            <person name="Babu N.S."/>
            <person name="Beckwith C.J."/>
            <person name="Beseler K.G."/>
            <person name="Brison A."/>
            <person name="Carone J.V."/>
            <person name="Caskin T.P."/>
            <person name="Diamond M."/>
            <person name="Durham M.E."/>
            <person name="Foxe J.M."/>
            <person name="Go M."/>
            <person name="Henderson B.A."/>
            <person name="Jones I.B."/>
            <person name="McGettigan J.A."/>
            <person name="Micheletti S.J."/>
            <person name="Nasrallah M.E."/>
            <person name="Ortiz D."/>
            <person name="Piller C.R."/>
            <person name="Privatt S.R."/>
            <person name="Schneider S.L."/>
            <person name="Sharp S."/>
            <person name="Smith T.C."/>
            <person name="Stanton J.D."/>
            <person name="Ullery H.E."/>
            <person name="Wilson R.J."/>
            <person name="Serrano M.G."/>
            <person name="Buck G."/>
            <person name="Lee V."/>
            <person name="Wang Y."/>
            <person name="Carvalho R."/>
            <person name="Voegtly L."/>
            <person name="Shi R."/>
            <person name="Duckworth R."/>
            <person name="Johnson A."/>
            <person name="Loviza R."/>
            <person name="Walstead R."/>
            <person name="Shah Z."/>
            <person name="Kiflezghi M."/>
            <person name="Wade K."/>
            <person name="Ball S.L."/>
            <person name="Bradley K.W."/>
            <person name="Asai D.J."/>
            <person name="Bowman C.A."/>
            <person name="Russell D.A."/>
            <person name="Pope W.H."/>
            <person name="Jacobs-Sera D."/>
            <person name="Hendrix R.W."/>
            <person name="Hatfull G.F."/>
        </authorList>
    </citation>
    <scope>NUCLEOTIDE SEQUENCE</scope>
</reference>
<dbReference type="SUPFAM" id="SSF53383">
    <property type="entry name" value="PLP-dependent transferases"/>
    <property type="match status" value="1"/>
</dbReference>
<dbReference type="PANTHER" id="PTHR43795">
    <property type="entry name" value="BIFUNCTIONAL ASPARTATE AMINOTRANSFERASE AND GLUTAMATE/ASPARTATE-PREPHENATE AMINOTRANSFERASE-RELATED"/>
    <property type="match status" value="1"/>
</dbReference>
<keyword evidence="1" id="KW-0663">Pyridoxal phosphate</keyword>
<protein>
    <recommendedName>
        <fullName evidence="2">Aminotransferase class I/classII large domain-containing protein</fullName>
    </recommendedName>
</protein>
<evidence type="ECO:0000313" key="3">
    <source>
        <dbReference type="EMBL" id="JAT68825.1"/>
    </source>
</evidence>
<gene>
    <name evidence="3" type="ORF">g.14753</name>
</gene>
<dbReference type="InterPro" id="IPR015424">
    <property type="entry name" value="PyrdxlP-dep_Trfase"/>
</dbReference>
<accession>A0A1D1ZQ19</accession>
<dbReference type="PANTHER" id="PTHR43795:SF39">
    <property type="entry name" value="AMINOTRANSFERASE CLASS I_CLASSII DOMAIN-CONTAINING PROTEIN"/>
    <property type="match status" value="1"/>
</dbReference>
<dbReference type="GO" id="GO:0006520">
    <property type="term" value="P:amino acid metabolic process"/>
    <property type="evidence" value="ECO:0007669"/>
    <property type="project" value="TreeGrafter"/>
</dbReference>
<dbReference type="EMBL" id="GDKF01009797">
    <property type="protein sequence ID" value="JAT68825.1"/>
    <property type="molecule type" value="Transcribed_RNA"/>
</dbReference>
<evidence type="ECO:0000256" key="1">
    <source>
        <dbReference type="ARBA" id="ARBA00022898"/>
    </source>
</evidence>
<sequence length="437" mass="47620">MPVEKGALASRSQRLLDLKPAPHFEAFMKGYMDQWSQDNPEGYVLIAVAENKLHSDAFAHRMQEALARPLPDWVMNYTMMTGDPRLQEVLAALLRHTFLKGFEVRAGDLVISNGVTPLLDHLFFTLADAGEGVLIPAPYYPSFDMDLMAKDDVVPVPFYLVEDGDVTAQLAQAAAAAAEAGSPIRALLITNPNNPLGIVYSTATLKSMLEWSVKNGVHLVSDEIYALSVHGEATFVSMQRVAQGLVEEGALTQEGVDTHLHLLWGMSKDFGGSGLRLGVLHTRSASLKKVFGSISPFSQASNLVQYALTVVLSDLDWVDAWVAENQRQLALSYSAFSGTYFFSTAALTEAGIPFTPATSAMFVWLDLRKWLPKQGWEGEAALWQRICDEARVVVTTGHSCHAAEPGYFRVCFAWVPAEALVVAATRLSAVLDGAADT</sequence>
<dbReference type="AlphaFoldDB" id="A0A1D1ZQ19"/>
<dbReference type="Gene3D" id="3.90.1150.10">
    <property type="entry name" value="Aspartate Aminotransferase, domain 1"/>
    <property type="match status" value="1"/>
</dbReference>
<dbReference type="Gene3D" id="3.40.640.10">
    <property type="entry name" value="Type I PLP-dependent aspartate aminotransferase-like (Major domain)"/>
    <property type="match status" value="1"/>
</dbReference>
<dbReference type="InterPro" id="IPR015422">
    <property type="entry name" value="PyrdxlP-dep_Trfase_small"/>
</dbReference>
<feature type="domain" description="Aminotransferase class I/classII large" evidence="2">
    <location>
        <begin position="74"/>
        <end position="427"/>
    </location>
</feature>
<dbReference type="InterPro" id="IPR050478">
    <property type="entry name" value="Ethylene_sulfur-biosynth"/>
</dbReference>
<proteinExistence type="predicted"/>